<dbReference type="Proteomes" id="UP000403266">
    <property type="component" value="Unassembled WGS sequence"/>
</dbReference>
<sequence length="365" mass="42256">MPELTRTQFNEIWHRQNAREAEQREQIRLRVAESPAPLPPDLRADLVRLFNSHMREIMRGHEGYRLARKRDSYLTSLAILRRSLRTLLEMISRFEAEALAQRTNLFGPAGEERLREIELDIQKELFTCTNAAVSLVDHARRVADKASIADYDAKRLECFGTDGLHELVVSLRILLHHLHVVDAGWNLTADYRNGTKTASFVLDKESLTRTISENKKGLTREQRAGANAYIAAQPSSIDLRGTFADYAARVDRFNDWLTSELQSESIVALHDYDSIIQEKVQRDRRMMYHALLGTWLNWERPPDPHDHLDRYLSAEQLEAVYKLPRNSREQVDLVISYVDREGVVDDRLREKIHELFQRSGTQTAT</sequence>
<evidence type="ECO:0000313" key="1">
    <source>
        <dbReference type="EMBL" id="MPR25247.1"/>
    </source>
</evidence>
<reference evidence="1 2" key="1">
    <citation type="journal article" date="2019" name="Syst. Appl. Microbiol.">
        <title>Microvirga tunisiensis sp. nov., a root nodule symbiotic bacterium isolated from Lupinus micranthus and L. luteus grown in Northern Tunisia.</title>
        <authorList>
            <person name="Msaddak A."/>
            <person name="Rejili M."/>
            <person name="Duran D."/>
            <person name="Mars M."/>
            <person name="Palacios J.M."/>
            <person name="Ruiz-Argueso T."/>
            <person name="Rey L."/>
            <person name="Imperial J."/>
        </authorList>
    </citation>
    <scope>NUCLEOTIDE SEQUENCE [LARGE SCALE GENOMIC DNA]</scope>
    <source>
        <strain evidence="1 2">Lmie10</strain>
    </source>
</reference>
<organism evidence="1 2">
    <name type="scientific">Microvirga tunisiensis</name>
    <dbReference type="NCBI Taxonomy" id="2108360"/>
    <lineage>
        <taxon>Bacteria</taxon>
        <taxon>Pseudomonadati</taxon>
        <taxon>Pseudomonadota</taxon>
        <taxon>Alphaproteobacteria</taxon>
        <taxon>Hyphomicrobiales</taxon>
        <taxon>Methylobacteriaceae</taxon>
        <taxon>Microvirga</taxon>
    </lineage>
</organism>
<proteinExistence type="predicted"/>
<protein>
    <submittedName>
        <fullName evidence="1">Uncharacterized protein</fullName>
    </submittedName>
</protein>
<dbReference type="AlphaFoldDB" id="A0A5N7MEM6"/>
<keyword evidence="2" id="KW-1185">Reference proteome</keyword>
<accession>A0A5N7MEM6</accession>
<dbReference type="EMBL" id="VOSK01000019">
    <property type="protein sequence ID" value="MPR25247.1"/>
    <property type="molecule type" value="Genomic_DNA"/>
</dbReference>
<gene>
    <name evidence="1" type="ORF">FS320_08360</name>
</gene>
<name>A0A5N7MEM6_9HYPH</name>
<evidence type="ECO:0000313" key="2">
    <source>
        <dbReference type="Proteomes" id="UP000403266"/>
    </source>
</evidence>
<dbReference type="RefSeq" id="WP_152710747.1">
    <property type="nucleotide sequence ID" value="NZ_VOSJ01000006.1"/>
</dbReference>
<dbReference type="OrthoDB" id="9178912at2"/>
<comment type="caution">
    <text evidence="1">The sequence shown here is derived from an EMBL/GenBank/DDBJ whole genome shotgun (WGS) entry which is preliminary data.</text>
</comment>